<dbReference type="SUPFAM" id="SSF53474">
    <property type="entry name" value="alpha/beta-Hydrolases"/>
    <property type="match status" value="1"/>
</dbReference>
<name>A0ABS4GQJ5_9BACL</name>
<dbReference type="PRINTS" id="PR00111">
    <property type="entry name" value="ABHYDROLASE"/>
</dbReference>
<dbReference type="PANTHER" id="PTHR43798:SF33">
    <property type="entry name" value="HYDROLASE, PUTATIVE (AFU_ORTHOLOGUE AFUA_2G14860)-RELATED"/>
    <property type="match status" value="1"/>
</dbReference>
<evidence type="ECO:0000313" key="3">
    <source>
        <dbReference type="Proteomes" id="UP001519343"/>
    </source>
</evidence>
<dbReference type="InterPro" id="IPR050266">
    <property type="entry name" value="AB_hydrolase_sf"/>
</dbReference>
<dbReference type="Pfam" id="PF12697">
    <property type="entry name" value="Abhydrolase_6"/>
    <property type="match status" value="1"/>
</dbReference>
<dbReference type="InterPro" id="IPR029058">
    <property type="entry name" value="AB_hydrolase_fold"/>
</dbReference>
<evidence type="ECO:0000313" key="2">
    <source>
        <dbReference type="EMBL" id="MBP1932552.1"/>
    </source>
</evidence>
<organism evidence="2 3">
    <name type="scientific">Ammoniphilus resinae</name>
    <dbReference type="NCBI Taxonomy" id="861532"/>
    <lineage>
        <taxon>Bacteria</taxon>
        <taxon>Bacillati</taxon>
        <taxon>Bacillota</taxon>
        <taxon>Bacilli</taxon>
        <taxon>Bacillales</taxon>
        <taxon>Paenibacillaceae</taxon>
        <taxon>Aneurinibacillus group</taxon>
        <taxon>Ammoniphilus</taxon>
    </lineage>
</organism>
<proteinExistence type="predicted"/>
<dbReference type="EMBL" id="JAGGKT010000007">
    <property type="protein sequence ID" value="MBP1932552.1"/>
    <property type="molecule type" value="Genomic_DNA"/>
</dbReference>
<dbReference type="Gene3D" id="3.40.50.1820">
    <property type="entry name" value="alpha/beta hydrolase"/>
    <property type="match status" value="1"/>
</dbReference>
<reference evidence="2 3" key="1">
    <citation type="submission" date="2021-03" db="EMBL/GenBank/DDBJ databases">
        <title>Genomic Encyclopedia of Type Strains, Phase IV (KMG-IV): sequencing the most valuable type-strain genomes for metagenomic binning, comparative biology and taxonomic classification.</title>
        <authorList>
            <person name="Goeker M."/>
        </authorList>
    </citation>
    <scope>NUCLEOTIDE SEQUENCE [LARGE SCALE GENOMIC DNA]</scope>
    <source>
        <strain evidence="2 3">DSM 24738</strain>
    </source>
</reference>
<accession>A0ABS4GQJ5</accession>
<gene>
    <name evidence="2" type="ORF">J2Z37_002560</name>
</gene>
<evidence type="ECO:0000259" key="1">
    <source>
        <dbReference type="Pfam" id="PF12697"/>
    </source>
</evidence>
<feature type="domain" description="AB hydrolase-1" evidence="1">
    <location>
        <begin position="22"/>
        <end position="249"/>
    </location>
</feature>
<keyword evidence="3" id="KW-1185">Reference proteome</keyword>
<dbReference type="InterPro" id="IPR000073">
    <property type="entry name" value="AB_hydrolase_1"/>
</dbReference>
<dbReference type="RefSeq" id="WP_209810601.1">
    <property type="nucleotide sequence ID" value="NZ_JAGGKT010000007.1"/>
</dbReference>
<dbReference type="PANTHER" id="PTHR43798">
    <property type="entry name" value="MONOACYLGLYCEROL LIPASE"/>
    <property type="match status" value="1"/>
</dbReference>
<sequence length="258" mass="29574">MGTFLYRGHEIFYSNEGTGEPIVFIHGMGGNSINWLNQRMNFKRYYQVIAIDLPGHGKSEAAADLSYSDYHQVLHQLLKELLQLEQVVICGISMGGRVALDFVHYYPEMVKAVVLADTFAGMEEADTARRKEIFDLIYEEDGGKKWVERVVEEMGFDPDSSIAKGFHKGILQNQLDFIYRLFIQTLGYNQRPFLSTISKPTLIIHGERDRFIPFSAAEELHHTIRGSRLVVIPESGHLPNVEQPKVFNQELQYFMDLI</sequence>
<dbReference type="Proteomes" id="UP001519343">
    <property type="component" value="Unassembled WGS sequence"/>
</dbReference>
<protein>
    <submittedName>
        <fullName evidence="2">Pimeloyl-ACP methyl ester carboxylesterase</fullName>
    </submittedName>
</protein>
<comment type="caution">
    <text evidence="2">The sequence shown here is derived from an EMBL/GenBank/DDBJ whole genome shotgun (WGS) entry which is preliminary data.</text>
</comment>